<name>A0A1H3L7K4_9MICO</name>
<accession>A0A1H3L7K4</accession>
<evidence type="ECO:0000313" key="2">
    <source>
        <dbReference type="Proteomes" id="UP000198891"/>
    </source>
</evidence>
<gene>
    <name evidence="1" type="ORF">SAMN05216554_0847</name>
</gene>
<sequence length="68" mass="7987">MDVDLPALVLHTPHTQIRLHTIADDDLSRLRDLILDLRADPTTERSEAMRLEWLGPMVTRELARRHHR</sequence>
<dbReference type="Proteomes" id="UP000198891">
    <property type="component" value="Unassembled WGS sequence"/>
</dbReference>
<organism evidence="1 2">
    <name type="scientific">Herbiconiux ginsengi</name>
    <dbReference type="NCBI Taxonomy" id="381665"/>
    <lineage>
        <taxon>Bacteria</taxon>
        <taxon>Bacillati</taxon>
        <taxon>Actinomycetota</taxon>
        <taxon>Actinomycetes</taxon>
        <taxon>Micrococcales</taxon>
        <taxon>Microbacteriaceae</taxon>
        <taxon>Herbiconiux</taxon>
    </lineage>
</organism>
<dbReference type="AlphaFoldDB" id="A0A1H3L7K4"/>
<dbReference type="RefSeq" id="WP_092549190.1">
    <property type="nucleotide sequence ID" value="NZ_FNPZ01000001.1"/>
</dbReference>
<keyword evidence="2" id="KW-1185">Reference proteome</keyword>
<proteinExistence type="predicted"/>
<evidence type="ECO:0000313" key="1">
    <source>
        <dbReference type="EMBL" id="SDY59904.1"/>
    </source>
</evidence>
<reference evidence="1 2" key="1">
    <citation type="submission" date="2016-10" db="EMBL/GenBank/DDBJ databases">
        <authorList>
            <person name="de Groot N.N."/>
        </authorList>
    </citation>
    <scope>NUCLEOTIDE SEQUENCE [LARGE SCALE GENOMIC DNA]</scope>
    <source>
        <strain evidence="1 2">CGMCC 4.3491</strain>
    </source>
</reference>
<protein>
    <submittedName>
        <fullName evidence="1">Uncharacterized protein</fullName>
    </submittedName>
</protein>
<dbReference type="EMBL" id="FNPZ01000001">
    <property type="protein sequence ID" value="SDY59904.1"/>
    <property type="molecule type" value="Genomic_DNA"/>
</dbReference>